<keyword evidence="2" id="KW-1133">Transmembrane helix</keyword>
<protein>
    <recommendedName>
        <fullName evidence="3">DUF6535 domain-containing protein</fullName>
    </recommendedName>
</protein>
<feature type="region of interest" description="Disordered" evidence="1">
    <location>
        <begin position="1"/>
        <end position="34"/>
    </location>
</feature>
<dbReference type="EMBL" id="LATX01001734">
    <property type="protein sequence ID" value="KTB38665.1"/>
    <property type="molecule type" value="Genomic_DNA"/>
</dbReference>
<feature type="transmembrane region" description="Helical" evidence="2">
    <location>
        <begin position="214"/>
        <end position="238"/>
    </location>
</feature>
<proteinExistence type="predicted"/>
<dbReference type="eggNOG" id="ENOG502SN69">
    <property type="taxonomic scope" value="Eukaryota"/>
</dbReference>
<reference evidence="4 5" key="1">
    <citation type="submission" date="2015-12" db="EMBL/GenBank/DDBJ databases">
        <title>Draft genome sequence of Moniliophthora roreri, the causal agent of frosty pod rot of cacao.</title>
        <authorList>
            <person name="Aime M.C."/>
            <person name="Diaz-Valderrama J.R."/>
            <person name="Kijpornyongpan T."/>
            <person name="Phillips-Mora W."/>
        </authorList>
    </citation>
    <scope>NUCLEOTIDE SEQUENCE [LARGE SCALE GENOMIC DNA]</scope>
    <source>
        <strain evidence="4 5">MCA 2952</strain>
    </source>
</reference>
<feature type="transmembrane region" description="Helical" evidence="2">
    <location>
        <begin position="155"/>
        <end position="174"/>
    </location>
</feature>
<evidence type="ECO:0000259" key="3">
    <source>
        <dbReference type="Pfam" id="PF20153"/>
    </source>
</evidence>
<dbReference type="AlphaFoldDB" id="A0A0W0FQP9"/>
<comment type="caution">
    <text evidence="4">The sequence shown here is derived from an EMBL/GenBank/DDBJ whole genome shotgun (WGS) entry which is preliminary data.</text>
</comment>
<keyword evidence="2" id="KW-0812">Transmembrane</keyword>
<accession>A0A0W0FQP9</accession>
<feature type="compositionally biased region" description="Pro residues" evidence="1">
    <location>
        <begin position="652"/>
        <end position="663"/>
    </location>
</feature>
<sequence length="810" mass="91427">MVPSVDEYDGSARKQDSNRALPVPAAQIELPPSPTQSVHLDVVDVAYNPSPASDTRLKQDSESWKAVCEEIDKYDQDMVRKWKDDLDMLLLFGGLFSVVVTSFTVESYKWLVKDPEETTVTLLNQISQQLRDPNATVTSPSSNAFHPQPSVLINFFWFLSLTLALTSGLFALLCEQWLREHMRETAAYTRTTAESLALRQLRRDSLEKWRVPQIIALTPILLQAALLLFFAGIIVLAWSLNLALFIVCFVICGLGAAFYFGTTVLPFLAEISADVRQKSGEALSFRFISPYKSPQAWAVYRFSCMIIRQFPLIGPFLAKRGYNWRMAVKPARDWSFSDMRVLTAFDLNPPPLNLNVYELRALDWAARMLQHSSSMVPHLKNIFSSLSLHPSVVMAGILNYWTLAIWEEFTPEDVRKELEDTTEFQETKRQGLGWYMTVSRAPSIPDPILHSKAGIQMLLFYQYWFNLVDTITVQSVRDLDDSISHFRELGLPKAINLRFFVPFPIASKLWSHVDPSIRQESLSLIEHYRYGWDGYPGPEEKGDERLAFIAALIKHLQQDRGGYRSILLTSDQGIDFICDIHRVIRDRLCEPPDWESDSNHRSVLIREWVAAIWSIIQIRNLPDIPGYTPPLAPPERSLPSKGPPRAEGLPAEGPPPSDHPPYPHMTNGDTYNVLNLRKTTYGDAHDSHATHGDIHGTFTTNGNTYDTCVTHGDIRGTYTTNGNTHDTYVTHGDSHSTYATYGDTFNTYTTHGERCSHNRYTIDTLSLTIVNNHWGSMDGMDENDQADTLNGARQEDAGGGTGDSGADERV</sequence>
<organism evidence="4 5">
    <name type="scientific">Moniliophthora roreri</name>
    <name type="common">Frosty pod rot fungus</name>
    <name type="synonym">Monilia roreri</name>
    <dbReference type="NCBI Taxonomy" id="221103"/>
    <lineage>
        <taxon>Eukaryota</taxon>
        <taxon>Fungi</taxon>
        <taxon>Dikarya</taxon>
        <taxon>Basidiomycota</taxon>
        <taxon>Agaricomycotina</taxon>
        <taxon>Agaricomycetes</taxon>
        <taxon>Agaricomycetidae</taxon>
        <taxon>Agaricales</taxon>
        <taxon>Marasmiineae</taxon>
        <taxon>Marasmiaceae</taxon>
        <taxon>Moniliophthora</taxon>
    </lineage>
</organism>
<feature type="region of interest" description="Disordered" evidence="1">
    <location>
        <begin position="627"/>
        <end position="666"/>
    </location>
</feature>
<keyword evidence="2" id="KW-0472">Membrane</keyword>
<evidence type="ECO:0000313" key="4">
    <source>
        <dbReference type="EMBL" id="KTB38665.1"/>
    </source>
</evidence>
<dbReference type="Pfam" id="PF20153">
    <property type="entry name" value="DUF6535"/>
    <property type="match status" value="1"/>
</dbReference>
<dbReference type="InterPro" id="IPR045338">
    <property type="entry name" value="DUF6535"/>
</dbReference>
<feature type="region of interest" description="Disordered" evidence="1">
    <location>
        <begin position="778"/>
        <end position="810"/>
    </location>
</feature>
<dbReference type="Proteomes" id="UP000054988">
    <property type="component" value="Unassembled WGS sequence"/>
</dbReference>
<evidence type="ECO:0000313" key="5">
    <source>
        <dbReference type="Proteomes" id="UP000054988"/>
    </source>
</evidence>
<evidence type="ECO:0000256" key="2">
    <source>
        <dbReference type="SAM" id="Phobius"/>
    </source>
</evidence>
<feature type="transmembrane region" description="Helical" evidence="2">
    <location>
        <begin position="244"/>
        <end position="269"/>
    </location>
</feature>
<gene>
    <name evidence="4" type="ORF">WG66_8670</name>
</gene>
<evidence type="ECO:0000256" key="1">
    <source>
        <dbReference type="SAM" id="MobiDB-lite"/>
    </source>
</evidence>
<name>A0A0W0FQP9_MONRR</name>
<feature type="domain" description="DUF6535" evidence="3">
    <location>
        <begin position="64"/>
        <end position="239"/>
    </location>
</feature>
<feature type="transmembrane region" description="Helical" evidence="2">
    <location>
        <begin position="88"/>
        <end position="105"/>
    </location>
</feature>